<keyword evidence="8" id="KW-0539">Nucleus</keyword>
<gene>
    <name evidence="16" type="ORF">QQF64_019389</name>
</gene>
<dbReference type="EMBL" id="JAYMGO010000022">
    <property type="protein sequence ID" value="KAL1251593.1"/>
    <property type="molecule type" value="Genomic_DNA"/>
</dbReference>
<reference evidence="16 17" key="1">
    <citation type="submission" date="2023-09" db="EMBL/GenBank/DDBJ databases">
        <authorList>
            <person name="Wang M."/>
        </authorList>
    </citation>
    <scope>NUCLEOTIDE SEQUENCE [LARGE SCALE GENOMIC DNA]</scope>
    <source>
        <strain evidence="16">GT-2023</strain>
        <tissue evidence="16">Liver</tissue>
    </source>
</reference>
<evidence type="ECO:0000256" key="7">
    <source>
        <dbReference type="ARBA" id="ARBA00023136"/>
    </source>
</evidence>
<evidence type="ECO:0000256" key="5">
    <source>
        <dbReference type="ARBA" id="ARBA00022824"/>
    </source>
</evidence>
<proteinExistence type="inferred from homology"/>
<keyword evidence="4" id="KW-0053">Apoptosis</keyword>
<dbReference type="PANTHER" id="PTHR31395">
    <property type="entry name" value="SHISA"/>
    <property type="match status" value="1"/>
</dbReference>
<feature type="signal peptide" evidence="14">
    <location>
        <begin position="1"/>
        <end position="21"/>
    </location>
</feature>
<evidence type="ECO:0000256" key="6">
    <source>
        <dbReference type="ARBA" id="ARBA00022989"/>
    </source>
</evidence>
<protein>
    <recommendedName>
        <fullName evidence="11">Protein shisa-5</fullName>
    </recommendedName>
    <alternativeName>
        <fullName evidence="12">Scotin</fullName>
    </alternativeName>
</protein>
<evidence type="ECO:0000256" key="9">
    <source>
        <dbReference type="ARBA" id="ARBA00037507"/>
    </source>
</evidence>
<evidence type="ECO:0000313" key="16">
    <source>
        <dbReference type="EMBL" id="KAL1251593.1"/>
    </source>
</evidence>
<dbReference type="Proteomes" id="UP001558613">
    <property type="component" value="Unassembled WGS sequence"/>
</dbReference>
<evidence type="ECO:0000313" key="17">
    <source>
        <dbReference type="Proteomes" id="UP001558613"/>
    </source>
</evidence>
<comment type="subcellular location">
    <subcellularLocation>
        <location evidence="1">Endoplasmic reticulum membrane</location>
        <topology evidence="1">Single-pass type I membrane protein</topology>
    </subcellularLocation>
    <subcellularLocation>
        <location evidence="2">Nucleus membrane</location>
    </subcellularLocation>
</comment>
<feature type="domain" description="Shisa N-terminal" evidence="15">
    <location>
        <begin position="21"/>
        <end position="70"/>
    </location>
</feature>
<sequence length="161" mass="17595">MASTLAVLLLSVCLFTVTVSGNHCQGYFDKNWKYNPPKFCLLQCCGTCNNRYCCLDPFDHLPNAEQNACNLKQISGAVIGVIVVGAVIFIMIIGGCIACCCCSSCCIYKMCRRPRPVVGTHVTTVTNMQCIQPQPVVQAVSYPQYQPVPTQQGQCVQTMLV</sequence>
<accession>A0ABR3LFC9</accession>
<organism evidence="16 17">
    <name type="scientific">Cirrhinus molitorella</name>
    <name type="common">mud carp</name>
    <dbReference type="NCBI Taxonomy" id="172907"/>
    <lineage>
        <taxon>Eukaryota</taxon>
        <taxon>Metazoa</taxon>
        <taxon>Chordata</taxon>
        <taxon>Craniata</taxon>
        <taxon>Vertebrata</taxon>
        <taxon>Euteleostomi</taxon>
        <taxon>Actinopterygii</taxon>
        <taxon>Neopterygii</taxon>
        <taxon>Teleostei</taxon>
        <taxon>Ostariophysi</taxon>
        <taxon>Cypriniformes</taxon>
        <taxon>Cyprinidae</taxon>
        <taxon>Labeoninae</taxon>
        <taxon>Labeonini</taxon>
        <taxon>Cirrhinus</taxon>
    </lineage>
</organism>
<feature type="transmembrane region" description="Helical" evidence="13">
    <location>
        <begin position="77"/>
        <end position="108"/>
    </location>
</feature>
<dbReference type="PANTHER" id="PTHR31395:SF14">
    <property type="entry name" value="PROTEIN SHISA-5"/>
    <property type="match status" value="1"/>
</dbReference>
<dbReference type="Pfam" id="PF13908">
    <property type="entry name" value="Shisa_N"/>
    <property type="match status" value="1"/>
</dbReference>
<dbReference type="InterPro" id="IPR026910">
    <property type="entry name" value="Shisa"/>
</dbReference>
<evidence type="ECO:0000256" key="3">
    <source>
        <dbReference type="ARBA" id="ARBA00022692"/>
    </source>
</evidence>
<evidence type="ECO:0000256" key="14">
    <source>
        <dbReference type="SAM" id="SignalP"/>
    </source>
</evidence>
<keyword evidence="14" id="KW-0732">Signal</keyword>
<evidence type="ECO:0000256" key="2">
    <source>
        <dbReference type="ARBA" id="ARBA00004126"/>
    </source>
</evidence>
<evidence type="ECO:0000256" key="12">
    <source>
        <dbReference type="ARBA" id="ARBA00041983"/>
    </source>
</evidence>
<keyword evidence="5" id="KW-0256">Endoplasmic reticulum</keyword>
<name>A0ABR3LFC9_9TELE</name>
<feature type="chain" id="PRO_5045483386" description="Protein shisa-5" evidence="14">
    <location>
        <begin position="22"/>
        <end position="161"/>
    </location>
</feature>
<evidence type="ECO:0000256" key="10">
    <source>
        <dbReference type="ARBA" id="ARBA00038108"/>
    </source>
</evidence>
<dbReference type="InterPro" id="IPR053891">
    <property type="entry name" value="Shisa_N"/>
</dbReference>
<evidence type="ECO:0000256" key="1">
    <source>
        <dbReference type="ARBA" id="ARBA00004115"/>
    </source>
</evidence>
<comment type="function">
    <text evidence="9">Can induce apoptosis in a caspase-dependent manner and plays a role in p53/TP53-dependent apoptosis.</text>
</comment>
<evidence type="ECO:0000256" key="4">
    <source>
        <dbReference type="ARBA" id="ARBA00022703"/>
    </source>
</evidence>
<evidence type="ECO:0000256" key="13">
    <source>
        <dbReference type="SAM" id="Phobius"/>
    </source>
</evidence>
<evidence type="ECO:0000256" key="11">
    <source>
        <dbReference type="ARBA" id="ARBA00040441"/>
    </source>
</evidence>
<evidence type="ECO:0000256" key="8">
    <source>
        <dbReference type="ARBA" id="ARBA00023242"/>
    </source>
</evidence>
<evidence type="ECO:0000259" key="15">
    <source>
        <dbReference type="Pfam" id="PF13908"/>
    </source>
</evidence>
<keyword evidence="3 13" id="KW-0812">Transmembrane</keyword>
<comment type="caution">
    <text evidence="16">The sequence shown here is derived from an EMBL/GenBank/DDBJ whole genome shotgun (WGS) entry which is preliminary data.</text>
</comment>
<keyword evidence="17" id="KW-1185">Reference proteome</keyword>
<comment type="similarity">
    <text evidence="10">Belongs to the shisa family.</text>
</comment>
<keyword evidence="7 13" id="KW-0472">Membrane</keyword>
<keyword evidence="6 13" id="KW-1133">Transmembrane helix</keyword>